<feature type="chain" id="PRO_5001949951" description="DUF2271 domain-containing protein" evidence="1">
    <location>
        <begin position="24"/>
        <end position="169"/>
    </location>
</feature>
<name>A0A099LLU4_9VIBR</name>
<protein>
    <recommendedName>
        <fullName evidence="4">DUF2271 domain-containing protein</fullName>
    </recommendedName>
</protein>
<evidence type="ECO:0000313" key="2">
    <source>
        <dbReference type="EMBL" id="KGK09145.1"/>
    </source>
</evidence>
<dbReference type="RefSeq" id="WP_039430424.1">
    <property type="nucleotide sequence ID" value="NZ_CP061845.1"/>
</dbReference>
<dbReference type="GeneID" id="43685002"/>
<dbReference type="AlphaFoldDB" id="A0A099LLU4"/>
<dbReference type="Gene3D" id="2.60.40.4070">
    <property type="match status" value="1"/>
</dbReference>
<evidence type="ECO:0000313" key="3">
    <source>
        <dbReference type="Proteomes" id="UP000029994"/>
    </source>
</evidence>
<dbReference type="STRING" id="29495.EA26_18155"/>
<organism evidence="2 3">
    <name type="scientific">Vibrio navarrensis</name>
    <dbReference type="NCBI Taxonomy" id="29495"/>
    <lineage>
        <taxon>Bacteria</taxon>
        <taxon>Pseudomonadati</taxon>
        <taxon>Pseudomonadota</taxon>
        <taxon>Gammaproteobacteria</taxon>
        <taxon>Vibrionales</taxon>
        <taxon>Vibrionaceae</taxon>
        <taxon>Vibrio</taxon>
    </lineage>
</organism>
<feature type="signal peptide" evidence="1">
    <location>
        <begin position="1"/>
        <end position="23"/>
    </location>
</feature>
<accession>A0A099LLU4</accession>
<gene>
    <name evidence="2" type="ORF">EA26_18155</name>
</gene>
<dbReference type="Proteomes" id="UP000029994">
    <property type="component" value="Unassembled WGS sequence"/>
</dbReference>
<evidence type="ECO:0000256" key="1">
    <source>
        <dbReference type="SAM" id="SignalP"/>
    </source>
</evidence>
<dbReference type="PIRSF" id="PIRSF014995">
    <property type="entry name" value="UCP014995"/>
    <property type="match status" value="1"/>
</dbReference>
<reference evidence="2 3" key="1">
    <citation type="submission" date="2014-04" db="EMBL/GenBank/DDBJ databases">
        <title>Genome sequencing of Vibrio navarrensis strains.</title>
        <authorList>
            <person name="Gladney L.M."/>
            <person name="Katz L.S."/>
            <person name="Marino-Ramirez L."/>
            <person name="Jordan I.K."/>
        </authorList>
    </citation>
    <scope>NUCLEOTIDE SEQUENCE [LARGE SCALE GENOMIC DNA]</scope>
    <source>
        <strain evidence="2 3">ATCC 51183</strain>
    </source>
</reference>
<comment type="caution">
    <text evidence="2">The sequence shown here is derived from an EMBL/GenBank/DDBJ whole genome shotgun (WGS) entry which is preliminary data.</text>
</comment>
<dbReference type="EMBL" id="JMCG01000002">
    <property type="protein sequence ID" value="KGK09145.1"/>
    <property type="molecule type" value="Genomic_DNA"/>
</dbReference>
<evidence type="ECO:0008006" key="4">
    <source>
        <dbReference type="Google" id="ProtNLM"/>
    </source>
</evidence>
<dbReference type="Pfam" id="PF10029">
    <property type="entry name" value="DUF2271"/>
    <property type="match status" value="1"/>
</dbReference>
<keyword evidence="3" id="KW-1185">Reference proteome</keyword>
<proteinExistence type="predicted"/>
<keyword evidence="1" id="KW-0732">Signal</keyword>
<dbReference type="eggNOG" id="COG3656">
    <property type="taxonomic scope" value="Bacteria"/>
</dbReference>
<dbReference type="InterPro" id="IPR014469">
    <property type="entry name" value="DUF2271"/>
</dbReference>
<sequence length="169" mass="19378">MKGLIKQGCALLLLAAFCSPLQAKNLGTLEIEFSLPKIEGGMYARPYVAVWIEDDQGQPVRTVALWQKDDTWLKDLRQWWRKVGRYDRELVDAITSATRPAGQYRLQWDGKDQQGNELAHGQYHFFAEVVREHGGRDVIRQPMNLSHAPVNYQLDATHETGQVRLSYQP</sequence>